<dbReference type="EMBL" id="LHPG02000013">
    <property type="protein sequence ID" value="PRW44451.1"/>
    <property type="molecule type" value="Genomic_DNA"/>
</dbReference>
<keyword evidence="3" id="KW-1185">Reference proteome</keyword>
<evidence type="ECO:0000313" key="2">
    <source>
        <dbReference type="EMBL" id="PRW44451.1"/>
    </source>
</evidence>
<accession>A0A2P6TK59</accession>
<sequence>MSEGGPLGYLVINVLEAAGHDSEDAVVWDPDLKQGYARVEIRGGPKTIKKFTSTKAVEDNGITWVEQLSLEVLEGANELRIMLCRPKEASGERSSTSIVAACGIYMKDILEAAPVDKYFELYKPGGGAAGGFIRVAISFLEPDQVRNGDLEGGAAGVRQPKQGGLLGTALRVGGALAVAALAYGALNKAGVIGGKKKEEEAAPAGKNGKAVAKKKPHA</sequence>
<organism evidence="2 3">
    <name type="scientific">Chlorella sorokiniana</name>
    <name type="common">Freshwater green alga</name>
    <dbReference type="NCBI Taxonomy" id="3076"/>
    <lineage>
        <taxon>Eukaryota</taxon>
        <taxon>Viridiplantae</taxon>
        <taxon>Chlorophyta</taxon>
        <taxon>core chlorophytes</taxon>
        <taxon>Trebouxiophyceae</taxon>
        <taxon>Chlorellales</taxon>
        <taxon>Chlorellaceae</taxon>
        <taxon>Chlorella clade</taxon>
        <taxon>Chlorella</taxon>
    </lineage>
</organism>
<reference evidence="2 3" key="1">
    <citation type="journal article" date="2018" name="Plant J.">
        <title>Genome sequences of Chlorella sorokiniana UTEX 1602 and Micractinium conductrix SAG 241.80: implications to maltose excretion by a green alga.</title>
        <authorList>
            <person name="Arriola M.B."/>
            <person name="Velmurugan N."/>
            <person name="Zhang Y."/>
            <person name="Plunkett M.H."/>
            <person name="Hondzo H."/>
            <person name="Barney B.M."/>
        </authorList>
    </citation>
    <scope>NUCLEOTIDE SEQUENCE [LARGE SCALE GENOMIC DNA]</scope>
    <source>
        <strain evidence="3">UTEX 1602</strain>
    </source>
</reference>
<protein>
    <submittedName>
        <fullName evidence="2">Lipase member H</fullName>
    </submittedName>
</protein>
<dbReference type="OrthoDB" id="566544at2759"/>
<dbReference type="AlphaFoldDB" id="A0A2P6TK59"/>
<evidence type="ECO:0000256" key="1">
    <source>
        <dbReference type="SAM" id="MobiDB-lite"/>
    </source>
</evidence>
<proteinExistence type="predicted"/>
<evidence type="ECO:0000313" key="3">
    <source>
        <dbReference type="Proteomes" id="UP000239899"/>
    </source>
</evidence>
<gene>
    <name evidence="2" type="ORF">C2E21_6849</name>
</gene>
<name>A0A2P6TK59_CHLSO</name>
<comment type="caution">
    <text evidence="2">The sequence shown here is derived from an EMBL/GenBank/DDBJ whole genome shotgun (WGS) entry which is preliminary data.</text>
</comment>
<dbReference type="Proteomes" id="UP000239899">
    <property type="component" value="Unassembled WGS sequence"/>
</dbReference>
<feature type="region of interest" description="Disordered" evidence="1">
    <location>
        <begin position="197"/>
        <end position="218"/>
    </location>
</feature>